<comment type="caution">
    <text evidence="2">The sequence shown here is derived from an EMBL/GenBank/DDBJ whole genome shotgun (WGS) entry which is preliminary data.</text>
</comment>
<sequence>MAKNIDTPDYLLNKLDSAIESLEESKRKTEKRNQEQRTEYEERLLSEKRKQERWEEWFKSRPEEVINAEIIIQWINNKIFSNNELVSKLTSLVEGWSQYNIGSLEFYNIFSYFTGHVFSHNRREVVYVSIWPKISKIKMLYYTSGLFGGSRHETNLSSTRDMVKHLSSETINRLYNHIKSGAIWDSLDEEFNRIKNERRF</sequence>
<organism evidence="2 3">
    <name type="scientific">Candidatus Yanofskybacteria bacterium RIFCSPLOWO2_12_FULL_43_11b</name>
    <dbReference type="NCBI Taxonomy" id="1802710"/>
    <lineage>
        <taxon>Bacteria</taxon>
        <taxon>Candidatus Yanofskyibacteriota</taxon>
    </lineage>
</organism>
<reference evidence="2 3" key="1">
    <citation type="journal article" date="2016" name="Nat. Commun.">
        <title>Thousands of microbial genomes shed light on interconnected biogeochemical processes in an aquifer system.</title>
        <authorList>
            <person name="Anantharaman K."/>
            <person name="Brown C.T."/>
            <person name="Hug L.A."/>
            <person name="Sharon I."/>
            <person name="Castelle C.J."/>
            <person name="Probst A.J."/>
            <person name="Thomas B.C."/>
            <person name="Singh A."/>
            <person name="Wilkins M.J."/>
            <person name="Karaoz U."/>
            <person name="Brodie E.L."/>
            <person name="Williams K.H."/>
            <person name="Hubbard S.S."/>
            <person name="Banfield J.F."/>
        </authorList>
    </citation>
    <scope>NUCLEOTIDE SEQUENCE [LARGE SCALE GENOMIC DNA]</scope>
</reference>
<evidence type="ECO:0000256" key="1">
    <source>
        <dbReference type="SAM" id="MobiDB-lite"/>
    </source>
</evidence>
<name>A0A1F8HAT0_9BACT</name>
<accession>A0A1F8HAT0</accession>
<dbReference type="Proteomes" id="UP000177745">
    <property type="component" value="Unassembled WGS sequence"/>
</dbReference>
<proteinExistence type="predicted"/>
<evidence type="ECO:0000313" key="2">
    <source>
        <dbReference type="EMBL" id="OGN34290.1"/>
    </source>
</evidence>
<dbReference type="AlphaFoldDB" id="A0A1F8HAT0"/>
<dbReference type="EMBL" id="MGKY01000003">
    <property type="protein sequence ID" value="OGN34290.1"/>
    <property type="molecule type" value="Genomic_DNA"/>
</dbReference>
<evidence type="ECO:0000313" key="3">
    <source>
        <dbReference type="Proteomes" id="UP000177745"/>
    </source>
</evidence>
<feature type="region of interest" description="Disordered" evidence="1">
    <location>
        <begin position="23"/>
        <end position="42"/>
    </location>
</feature>
<protein>
    <submittedName>
        <fullName evidence="2">Uncharacterized protein</fullName>
    </submittedName>
</protein>
<gene>
    <name evidence="2" type="ORF">A3G51_00295</name>
</gene>